<evidence type="ECO:0000256" key="1">
    <source>
        <dbReference type="PROSITE-ProRule" id="PRU00278"/>
    </source>
</evidence>
<gene>
    <name evidence="5" type="ORF">E6K81_09670</name>
</gene>
<dbReference type="InterPro" id="IPR046357">
    <property type="entry name" value="PPIase_dom_sf"/>
</dbReference>
<dbReference type="Proteomes" id="UP000319771">
    <property type="component" value="Unassembled WGS sequence"/>
</dbReference>
<protein>
    <recommendedName>
        <fullName evidence="4">PpiC domain-containing protein</fullName>
    </recommendedName>
</protein>
<sequence>MTLRRIAACCLLVLCAATAAGSAAAPQPAPTRSARPKTWSPVASDTSRYLPDTTVLATVNDKVIRVHDLLWAYYAAMPNARPDADSAGRVEFLNTMINKEVLARVAREAHRPETFEDRSVMREHTERVLANVLLQRTVLDSVHIEEADIQHAAMQEGYELRLRRLFFRDRAEAQRIRDGLAAGRLTWGVAVAAQGLPPEASHRDGELGWVKRQALDPTVATAVYDVKPGGTSPVLFESVGYTIYQTLERRERGKYSYSALRNLLFNQMRNVQIQQRSEKVMEVLRQRAGLTYDTANIVWAARGFPEVLTGGEGASLALALDPRVPEFDPADQQRVLARSKGGEFTLGQFVTWYANQSPYTRTSATSFQALRHQVDIAVLEPAMADLARERGLERDSLAVSLIGQRLEQMQVEHLNEDSILAHVHIDAKERRAYYEKNRQGFMTYPRVRYAQFRAASRAQGDSLAARLRGGAAAETILREDSLAGRTRGSIAWRSQEEHGQVFQKILFSELKPGQVMVAPQPDSSCVVLQSLEFDPGRQLSLAEAQSMIDESLQNIAAEKLLDELIARHKRTMRVVAHPELVGRIRMKDPTL</sequence>
<feature type="signal peptide" evidence="3">
    <location>
        <begin position="1"/>
        <end position="25"/>
    </location>
</feature>
<dbReference type="InterPro" id="IPR050245">
    <property type="entry name" value="PrsA_foldase"/>
</dbReference>
<dbReference type="EMBL" id="VBPB01000154">
    <property type="protein sequence ID" value="TMQ71613.1"/>
    <property type="molecule type" value="Genomic_DNA"/>
</dbReference>
<dbReference type="AlphaFoldDB" id="A0A538U6V0"/>
<evidence type="ECO:0000313" key="6">
    <source>
        <dbReference type="Proteomes" id="UP000319771"/>
    </source>
</evidence>
<dbReference type="PANTHER" id="PTHR47245">
    <property type="entry name" value="PEPTIDYLPROLYL ISOMERASE"/>
    <property type="match status" value="1"/>
</dbReference>
<evidence type="ECO:0000313" key="5">
    <source>
        <dbReference type="EMBL" id="TMQ71613.1"/>
    </source>
</evidence>
<name>A0A538U6V0_UNCEI</name>
<evidence type="ECO:0000259" key="4">
    <source>
        <dbReference type="PROSITE" id="PS50198"/>
    </source>
</evidence>
<keyword evidence="3" id="KW-0732">Signal</keyword>
<reference evidence="5 6" key="1">
    <citation type="journal article" date="2019" name="Nat. Microbiol.">
        <title>Mediterranean grassland soil C-N compound turnover is dependent on rainfall and depth, and is mediated by genomically divergent microorganisms.</title>
        <authorList>
            <person name="Diamond S."/>
            <person name="Andeer P.F."/>
            <person name="Li Z."/>
            <person name="Crits-Christoph A."/>
            <person name="Burstein D."/>
            <person name="Anantharaman K."/>
            <person name="Lane K.R."/>
            <person name="Thomas B.C."/>
            <person name="Pan C."/>
            <person name="Northen T.R."/>
            <person name="Banfield J.F."/>
        </authorList>
    </citation>
    <scope>NUCLEOTIDE SEQUENCE [LARGE SCALE GENOMIC DNA]</scope>
    <source>
        <strain evidence="5">WS_11</strain>
    </source>
</reference>
<keyword evidence="1" id="KW-0697">Rotamase</keyword>
<proteinExistence type="predicted"/>
<evidence type="ECO:0000256" key="3">
    <source>
        <dbReference type="SAM" id="SignalP"/>
    </source>
</evidence>
<dbReference type="SUPFAM" id="SSF54534">
    <property type="entry name" value="FKBP-like"/>
    <property type="match status" value="1"/>
</dbReference>
<evidence type="ECO:0000256" key="2">
    <source>
        <dbReference type="SAM" id="MobiDB-lite"/>
    </source>
</evidence>
<comment type="caution">
    <text evidence="5">The sequence shown here is derived from an EMBL/GenBank/DDBJ whole genome shotgun (WGS) entry which is preliminary data.</text>
</comment>
<accession>A0A538U6V0</accession>
<feature type="chain" id="PRO_5021699905" description="PpiC domain-containing protein" evidence="3">
    <location>
        <begin position="26"/>
        <end position="591"/>
    </location>
</feature>
<dbReference type="Pfam" id="PF13145">
    <property type="entry name" value="Rotamase_2"/>
    <property type="match status" value="1"/>
</dbReference>
<keyword evidence="1" id="KW-0413">Isomerase</keyword>
<feature type="region of interest" description="Disordered" evidence="2">
    <location>
        <begin position="24"/>
        <end position="46"/>
    </location>
</feature>
<dbReference type="Gene3D" id="3.10.50.40">
    <property type="match status" value="1"/>
</dbReference>
<dbReference type="PANTHER" id="PTHR47245:SF2">
    <property type="entry name" value="PEPTIDYL-PROLYL CIS-TRANS ISOMERASE HP_0175-RELATED"/>
    <property type="match status" value="1"/>
</dbReference>
<dbReference type="GO" id="GO:0003755">
    <property type="term" value="F:peptidyl-prolyl cis-trans isomerase activity"/>
    <property type="evidence" value="ECO:0007669"/>
    <property type="project" value="UniProtKB-KW"/>
</dbReference>
<organism evidence="5 6">
    <name type="scientific">Eiseniibacteriota bacterium</name>
    <dbReference type="NCBI Taxonomy" id="2212470"/>
    <lineage>
        <taxon>Bacteria</taxon>
        <taxon>Candidatus Eiseniibacteriota</taxon>
    </lineage>
</organism>
<dbReference type="InterPro" id="IPR000297">
    <property type="entry name" value="PPIase_PpiC"/>
</dbReference>
<dbReference type="PROSITE" id="PS50198">
    <property type="entry name" value="PPIC_PPIASE_2"/>
    <property type="match status" value="1"/>
</dbReference>
<feature type="domain" description="PpiC" evidence="4">
    <location>
        <begin position="157"/>
        <end position="248"/>
    </location>
</feature>